<organism evidence="1 2">
    <name type="scientific">Marivirga salinarum</name>
    <dbReference type="NCBI Taxonomy" id="3059078"/>
    <lineage>
        <taxon>Bacteria</taxon>
        <taxon>Pseudomonadati</taxon>
        <taxon>Bacteroidota</taxon>
        <taxon>Cytophagia</taxon>
        <taxon>Cytophagales</taxon>
        <taxon>Marivirgaceae</taxon>
        <taxon>Marivirga</taxon>
    </lineage>
</organism>
<dbReference type="EMBL" id="CP129971">
    <property type="protein sequence ID" value="WMN12625.1"/>
    <property type="molecule type" value="Genomic_DNA"/>
</dbReference>
<gene>
    <name evidence="1" type="ORF">QYS49_34125</name>
</gene>
<dbReference type="SUPFAM" id="SSF55785">
    <property type="entry name" value="PYP-like sensor domain (PAS domain)"/>
    <property type="match status" value="1"/>
</dbReference>
<sequence>MKKKNRKLVELNEELENYFRNTIIPQFFVDADLVLRKFSPPANAHFKLEKTDLGKSIFNLPALSQLDGLIDIIKEVITTNVDYEDEIQTTDNRWFQMNILPYTIKKKMLRMV</sequence>
<accession>A0AA51NEC6</accession>
<dbReference type="KEGG" id="msaa:QYS49_34125"/>
<evidence type="ECO:0000313" key="1">
    <source>
        <dbReference type="EMBL" id="WMN12625.1"/>
    </source>
</evidence>
<proteinExistence type="predicted"/>
<keyword evidence="2" id="KW-1185">Reference proteome</keyword>
<protein>
    <submittedName>
        <fullName evidence="1">PAS domain-containing protein</fullName>
    </submittedName>
</protein>
<dbReference type="AlphaFoldDB" id="A0AA51NEC6"/>
<name>A0AA51NEC6_9BACT</name>
<dbReference type="Proteomes" id="UP001230496">
    <property type="component" value="Chromosome"/>
</dbReference>
<dbReference type="RefSeq" id="WP_308350820.1">
    <property type="nucleotide sequence ID" value="NZ_CP129971.1"/>
</dbReference>
<evidence type="ECO:0000313" key="2">
    <source>
        <dbReference type="Proteomes" id="UP001230496"/>
    </source>
</evidence>
<dbReference type="InterPro" id="IPR035965">
    <property type="entry name" value="PAS-like_dom_sf"/>
</dbReference>
<dbReference type="Pfam" id="PF13596">
    <property type="entry name" value="PAS_10"/>
    <property type="match status" value="1"/>
</dbReference>
<reference evidence="1 2" key="1">
    <citation type="submission" date="2023-08" db="EMBL/GenBank/DDBJ databases">
        <title>Comparative genomics and taxonomic characterization of three novel marine species of genus Marivirga.</title>
        <authorList>
            <person name="Muhammad N."/>
            <person name="Kim S.-G."/>
        </authorList>
    </citation>
    <scope>NUCLEOTIDE SEQUENCE [LARGE SCALE GENOMIC DNA]</scope>
    <source>
        <strain evidence="1 2">BDSF4-3</strain>
    </source>
</reference>